<dbReference type="EMBL" id="JAWWNJ010000048">
    <property type="protein sequence ID" value="KAK7017282.1"/>
    <property type="molecule type" value="Genomic_DNA"/>
</dbReference>
<sequence>MVSLSPSVCYEVAHHCDNAERLSLYRLSKRVRSVMRGLFYRNIQVKGNAATLVVRSLALNADLCKLVECLWFLDRYVLVEGKHWAAALPRMKNLWFLIIAGTIDIPRHIIPRIPFQLRFFGSVSNVSGNWPYFLVTQVALEEIAINGEFRGAYPGRGTLPSLRHVKLMALDLTHLVPRHPELTDIWFLTRNHLAERTLRFEDAQKFARTSYPQLTALRIGVPELLPLLRAAPRMLYGLRDLVLDEDLTWSGFTLEDEPQETDEVLYLWESPLRSLAECLNKRFRELETVFLVFHPGENSRINNNRRLLSCSDARCFATVFASYATAPLFQTLRIKAADGYAVCKDWDVYGMKYFPLEDKRRVQTPRYARIFNHEDDNF</sequence>
<reference evidence="1 2" key="1">
    <citation type="journal article" date="2024" name="J Genomics">
        <title>Draft genome sequencing and assembly of Favolaschia claudopus CIRM-BRFM 2984 isolated from oak limbs.</title>
        <authorList>
            <person name="Navarro D."/>
            <person name="Drula E."/>
            <person name="Chaduli D."/>
            <person name="Cazenave R."/>
            <person name="Ahrendt S."/>
            <person name="Wang J."/>
            <person name="Lipzen A."/>
            <person name="Daum C."/>
            <person name="Barry K."/>
            <person name="Grigoriev I.V."/>
            <person name="Favel A."/>
            <person name="Rosso M.N."/>
            <person name="Martin F."/>
        </authorList>
    </citation>
    <scope>NUCLEOTIDE SEQUENCE [LARGE SCALE GENOMIC DNA]</scope>
    <source>
        <strain evidence="1 2">CIRM-BRFM 2984</strain>
    </source>
</reference>
<keyword evidence="2" id="KW-1185">Reference proteome</keyword>
<evidence type="ECO:0000313" key="1">
    <source>
        <dbReference type="EMBL" id="KAK7017282.1"/>
    </source>
</evidence>
<dbReference type="AlphaFoldDB" id="A0AAW0AW57"/>
<proteinExistence type="predicted"/>
<organism evidence="1 2">
    <name type="scientific">Favolaschia claudopus</name>
    <dbReference type="NCBI Taxonomy" id="2862362"/>
    <lineage>
        <taxon>Eukaryota</taxon>
        <taxon>Fungi</taxon>
        <taxon>Dikarya</taxon>
        <taxon>Basidiomycota</taxon>
        <taxon>Agaricomycotina</taxon>
        <taxon>Agaricomycetes</taxon>
        <taxon>Agaricomycetidae</taxon>
        <taxon>Agaricales</taxon>
        <taxon>Marasmiineae</taxon>
        <taxon>Mycenaceae</taxon>
        <taxon>Favolaschia</taxon>
    </lineage>
</organism>
<name>A0AAW0AW57_9AGAR</name>
<evidence type="ECO:0000313" key="2">
    <source>
        <dbReference type="Proteomes" id="UP001362999"/>
    </source>
</evidence>
<accession>A0AAW0AW57</accession>
<protein>
    <recommendedName>
        <fullName evidence="3">F-box domain-containing protein</fullName>
    </recommendedName>
</protein>
<comment type="caution">
    <text evidence="1">The sequence shown here is derived from an EMBL/GenBank/DDBJ whole genome shotgun (WGS) entry which is preliminary data.</text>
</comment>
<gene>
    <name evidence="1" type="ORF">R3P38DRAFT_2784973</name>
</gene>
<evidence type="ECO:0008006" key="3">
    <source>
        <dbReference type="Google" id="ProtNLM"/>
    </source>
</evidence>
<dbReference type="Proteomes" id="UP001362999">
    <property type="component" value="Unassembled WGS sequence"/>
</dbReference>